<keyword evidence="3" id="KW-1185">Reference proteome</keyword>
<dbReference type="InterPro" id="IPR036397">
    <property type="entry name" value="RNaseH_sf"/>
</dbReference>
<protein>
    <recommendedName>
        <fullName evidence="4">Integrase catalytic domain-containing protein</fullName>
    </recommendedName>
</protein>
<dbReference type="EMBL" id="AJVK01008238">
    <property type="status" value="NOT_ANNOTATED_CDS"/>
    <property type="molecule type" value="Genomic_DNA"/>
</dbReference>
<name>A0A1B0DPT1_PHLPP</name>
<reference evidence="2" key="1">
    <citation type="submission" date="2022-08" db="UniProtKB">
        <authorList>
            <consortium name="EnsemblMetazoa"/>
        </authorList>
    </citation>
    <scope>IDENTIFICATION</scope>
    <source>
        <strain evidence="2">Israel</strain>
    </source>
</reference>
<dbReference type="PANTHER" id="PTHR37984">
    <property type="entry name" value="PROTEIN CBG26694"/>
    <property type="match status" value="1"/>
</dbReference>
<dbReference type="InterPro" id="IPR050951">
    <property type="entry name" value="Retrovirus_Pol_polyprotein"/>
</dbReference>
<feature type="region of interest" description="Disordered" evidence="1">
    <location>
        <begin position="159"/>
        <end position="185"/>
    </location>
</feature>
<dbReference type="Gene3D" id="3.30.420.10">
    <property type="entry name" value="Ribonuclease H-like superfamily/Ribonuclease H"/>
    <property type="match status" value="1"/>
</dbReference>
<dbReference type="Proteomes" id="UP000092462">
    <property type="component" value="Unassembled WGS sequence"/>
</dbReference>
<dbReference type="EnsemblMetazoa" id="PPAI010518-RA">
    <property type="protein sequence ID" value="PPAI010518-PA"/>
    <property type="gene ID" value="PPAI010518"/>
</dbReference>
<dbReference type="GO" id="GO:0003676">
    <property type="term" value="F:nucleic acid binding"/>
    <property type="evidence" value="ECO:0007669"/>
    <property type="project" value="InterPro"/>
</dbReference>
<evidence type="ECO:0000313" key="2">
    <source>
        <dbReference type="EnsemblMetazoa" id="PPAI010518-PA"/>
    </source>
</evidence>
<dbReference type="AlphaFoldDB" id="A0A1B0DPT1"/>
<sequence>MDKWNLLSTDKYAFRPFRLQRQALNRDWKKDLKEYLLMYYTTPHTTTGKTPTELCIGRTIRGKIPSLTDMETSPPDMDFSEKDRILKHKGKENEDLKRGAKHNDIEIGDKVLMKTVISGNKLTPNFGSTEFKVIEKSGSRMKIQDVASKKIYERNSSHLKKVFQPLQDRQESSSSSRPQRAVNLPAKLQDYVLKK</sequence>
<dbReference type="PANTHER" id="PTHR37984:SF11">
    <property type="entry name" value="INTEGRASE CATALYTIC DOMAIN-CONTAINING PROTEIN"/>
    <property type="match status" value="1"/>
</dbReference>
<organism evidence="2 3">
    <name type="scientific">Phlebotomus papatasi</name>
    <name type="common">Sandfly</name>
    <dbReference type="NCBI Taxonomy" id="29031"/>
    <lineage>
        <taxon>Eukaryota</taxon>
        <taxon>Metazoa</taxon>
        <taxon>Ecdysozoa</taxon>
        <taxon>Arthropoda</taxon>
        <taxon>Hexapoda</taxon>
        <taxon>Insecta</taxon>
        <taxon>Pterygota</taxon>
        <taxon>Neoptera</taxon>
        <taxon>Endopterygota</taxon>
        <taxon>Diptera</taxon>
        <taxon>Nematocera</taxon>
        <taxon>Psychodoidea</taxon>
        <taxon>Psychodidae</taxon>
        <taxon>Phlebotomus</taxon>
        <taxon>Phlebotomus</taxon>
    </lineage>
</organism>
<evidence type="ECO:0000313" key="3">
    <source>
        <dbReference type="Proteomes" id="UP000092462"/>
    </source>
</evidence>
<dbReference type="EMBL" id="AJVK01008239">
    <property type="status" value="NOT_ANNOTATED_CDS"/>
    <property type="molecule type" value="Genomic_DNA"/>
</dbReference>
<dbReference type="VEuPathDB" id="VectorBase:PPAPM1_002100"/>
<dbReference type="VEuPathDB" id="VectorBase:PPAI010518"/>
<proteinExistence type="predicted"/>
<evidence type="ECO:0008006" key="4">
    <source>
        <dbReference type="Google" id="ProtNLM"/>
    </source>
</evidence>
<accession>A0A1B0DPT1</accession>
<evidence type="ECO:0000256" key="1">
    <source>
        <dbReference type="SAM" id="MobiDB-lite"/>
    </source>
</evidence>